<dbReference type="Pfam" id="PF13432">
    <property type="entry name" value="TPR_16"/>
    <property type="match status" value="1"/>
</dbReference>
<evidence type="ECO:0000313" key="10">
    <source>
        <dbReference type="Proteomes" id="UP000664731"/>
    </source>
</evidence>
<dbReference type="InterPro" id="IPR011990">
    <property type="entry name" value="TPR-like_helical_dom_sf"/>
</dbReference>
<dbReference type="GO" id="GO:0019867">
    <property type="term" value="C:outer membrane"/>
    <property type="evidence" value="ECO:0007669"/>
    <property type="project" value="InterPro"/>
</dbReference>
<organism evidence="9 10">
    <name type="scientific">Comamonas denitrificans</name>
    <dbReference type="NCBI Taxonomy" id="117506"/>
    <lineage>
        <taxon>Bacteria</taxon>
        <taxon>Pseudomonadati</taxon>
        <taxon>Pseudomonadota</taxon>
        <taxon>Betaproteobacteria</taxon>
        <taxon>Burkholderiales</taxon>
        <taxon>Comamonadaceae</taxon>
        <taxon>Comamonas</taxon>
    </lineage>
</organism>
<comment type="pathway">
    <text evidence="1">Glycan metabolism; bacterial cellulose biosynthesis.</text>
</comment>
<dbReference type="Gene3D" id="1.25.40.10">
    <property type="entry name" value="Tetratricopeptide repeat domain"/>
    <property type="match status" value="4"/>
</dbReference>
<keyword evidence="2 7" id="KW-0732">Signal</keyword>
<feature type="domain" description="Cellulose synthase operon C C-terminal" evidence="8">
    <location>
        <begin position="956"/>
        <end position="1291"/>
    </location>
</feature>
<dbReference type="SMART" id="SM00028">
    <property type="entry name" value="TPR"/>
    <property type="match status" value="10"/>
</dbReference>
<dbReference type="Pfam" id="PF05420">
    <property type="entry name" value="BCSC_C"/>
    <property type="match status" value="1"/>
</dbReference>
<name>A0A939GT07_9BURK</name>
<accession>A0A939GT07</accession>
<dbReference type="Proteomes" id="UP000664731">
    <property type="component" value="Unassembled WGS sequence"/>
</dbReference>
<evidence type="ECO:0000256" key="3">
    <source>
        <dbReference type="ARBA" id="ARBA00022737"/>
    </source>
</evidence>
<evidence type="ECO:0000256" key="1">
    <source>
        <dbReference type="ARBA" id="ARBA00005186"/>
    </source>
</evidence>
<gene>
    <name evidence="9" type="ORF">J1777_00695</name>
</gene>
<feature type="signal peptide" evidence="7">
    <location>
        <begin position="1"/>
        <end position="27"/>
    </location>
</feature>
<dbReference type="InterPro" id="IPR008410">
    <property type="entry name" value="BCSC_C"/>
</dbReference>
<dbReference type="InterPro" id="IPR019734">
    <property type="entry name" value="TPR_rpt"/>
</dbReference>
<dbReference type="PROSITE" id="PS50005">
    <property type="entry name" value="TPR"/>
    <property type="match status" value="1"/>
</dbReference>
<dbReference type="SUPFAM" id="SSF48452">
    <property type="entry name" value="TPR-like"/>
    <property type="match status" value="2"/>
</dbReference>
<sequence>MKPQRLRWTPLAVCLGAWGLGAVQAQAQPPLPAVSPAPPLRLASGLAFSLALGEAAAPKRPGRAAAVAQQVRLAPSPELEQNRGSAAAGVEDLLRNARRWLVQGRVDLARQNIEKLLLANPQSPAGWAELGNIALLEQQPEEAQKILDRLRQQHPQAPATHDLAALVRVYGAEQEELARMRLLARAGREKEAAEIARALFPDGPPQTGTLGTEYYRIVARTDLGPQASSATRQAAQSMYEQTGELEYRLIALEIDQAQGAPALPLAQAVEPLAGQPGIDPYRLRDVWRRILERLPASVAAQQRLKAYLRRYPDDTAVAELLQQAQDPINLSLAAAEQALEADNTAQAEAYLHTVLKQRPQAPQALGMLGQIRFRQSRYAEAQQLLGLAAQHSDEEKWRDLLASARFWGLLQQADTAQATGQLEQAAAWATQALRLQPTNAEAFVTLGQIRAEQGQAEVARQLFRQALVLEPGHSGALRSMVGLLIRAGRLEAAQAALDEYGQYANTSADSRALRNGLRATVLSAQADLLVAKAQPGAALRLLEEAADFTPADPWLRHRIARIYLELAQPHEALQVMDEGMAHDDRSVEMRFARALIRNAANDYAGAVQDLEHVPLAQRTDAMQSLLKSSTVQAKIASINKAGANAAALLAEAENTAGDDDRLLWAVANAWFDQGEAAQAVAVFDRLAQRLGGPDKLPPAVRLDHAALFARARQAAMDERLATLLPALHALPGWEAPEAQRLAELTLTHRERAVEALAAAGQLPQARALASAPLWGLQHLPPGQADLGQGRLHLAANDWAQAEHALRKAQAALPDNPEVRLALGDAYARQGQRQAAYAQAQWLQAHLPQSATTDQLALLRLLQRIPALEAANALAQKLLATAPQDIPVLLHAARLERAQDRYAQALGHFQTAQKQERQTQEDSAYIAENIAAIEARRQAWIETGVVRVGKSSTEGISSLHGHEIPTVAWWPKGYAGHYFLHADRVQLNAGGLPLAQSDALEYGQVAAWPSSAYPTSPGTPRGHGMNLGFGYRGTGLEWDVGVIGAGMPVTNLVGGVSYGEWNEDFNYRVELSRRPITGSLLSYAGAHDPITGNTWGGVVATGLSGRVGRPMGPVSTSLSASFAVLQGKNVQNNTRLQLRAAADRDVWQGKYSTVNAGLALSYWSYGKDLSEYTWGHGGYYSPKNYLSLSLPIEWGGRRNKLTWLVRGALSFSSSSSQASPYYPGSAALQGQAQAQGVSPFFDGGRSSGLGRSLRSVVEYQVTRNLALGAQLSLDRSAYYAPTNALLYMRWLIDPVRAPLADRPRPVQPYSDF</sequence>
<evidence type="ECO:0000256" key="2">
    <source>
        <dbReference type="ARBA" id="ARBA00022729"/>
    </source>
</evidence>
<dbReference type="GO" id="GO:0030244">
    <property type="term" value="P:cellulose biosynthetic process"/>
    <property type="evidence" value="ECO:0007669"/>
    <property type="project" value="UniProtKB-KW"/>
</dbReference>
<comment type="caution">
    <text evidence="9">The sequence shown here is derived from an EMBL/GenBank/DDBJ whole genome shotgun (WGS) entry which is preliminary data.</text>
</comment>
<evidence type="ECO:0000256" key="7">
    <source>
        <dbReference type="SAM" id="SignalP"/>
    </source>
</evidence>
<evidence type="ECO:0000259" key="8">
    <source>
        <dbReference type="Pfam" id="PF05420"/>
    </source>
</evidence>
<evidence type="ECO:0000313" key="9">
    <source>
        <dbReference type="EMBL" id="MBO1248360.1"/>
    </source>
</evidence>
<dbReference type="RefSeq" id="WP_207573916.1">
    <property type="nucleotide sequence ID" value="NZ_JAFNME010000001.1"/>
</dbReference>
<protein>
    <submittedName>
        <fullName evidence="9">BCSC C-terminal domain-containing protein</fullName>
    </submittedName>
</protein>
<dbReference type="Pfam" id="PF14559">
    <property type="entry name" value="TPR_19"/>
    <property type="match status" value="4"/>
</dbReference>
<keyword evidence="10" id="KW-1185">Reference proteome</keyword>
<feature type="repeat" description="TPR" evidence="6">
    <location>
        <begin position="440"/>
        <end position="473"/>
    </location>
</feature>
<evidence type="ECO:0000256" key="5">
    <source>
        <dbReference type="ARBA" id="ARBA00022916"/>
    </source>
</evidence>
<keyword evidence="5" id="KW-0135">Cellulose biosynthesis</keyword>
<dbReference type="GO" id="GO:0006011">
    <property type="term" value="P:UDP-alpha-D-glucose metabolic process"/>
    <property type="evidence" value="ECO:0007669"/>
    <property type="project" value="InterPro"/>
</dbReference>
<evidence type="ECO:0000256" key="4">
    <source>
        <dbReference type="ARBA" id="ARBA00022803"/>
    </source>
</evidence>
<reference evidence="9" key="1">
    <citation type="submission" date="2021-03" db="EMBL/GenBank/DDBJ databases">
        <title>Comamonas denitrificans.</title>
        <authorList>
            <person name="Finster K."/>
        </authorList>
    </citation>
    <scope>NUCLEOTIDE SEQUENCE</scope>
    <source>
        <strain evidence="9">MM2021_4</strain>
    </source>
</reference>
<evidence type="ECO:0000256" key="6">
    <source>
        <dbReference type="PROSITE-ProRule" id="PRU00339"/>
    </source>
</evidence>
<feature type="chain" id="PRO_5037705026" evidence="7">
    <location>
        <begin position="28"/>
        <end position="1311"/>
    </location>
</feature>
<proteinExistence type="predicted"/>
<dbReference type="PRINTS" id="PR01441">
    <property type="entry name" value="CELLSNTHASEC"/>
</dbReference>
<dbReference type="PANTHER" id="PTHR12558:SF13">
    <property type="entry name" value="CELL DIVISION CYCLE PROTEIN 27 HOMOLOG"/>
    <property type="match status" value="1"/>
</dbReference>
<keyword evidence="3" id="KW-0677">Repeat</keyword>
<dbReference type="EMBL" id="JAFNME010000001">
    <property type="protein sequence ID" value="MBO1248360.1"/>
    <property type="molecule type" value="Genomic_DNA"/>
</dbReference>
<keyword evidence="4 6" id="KW-0802">TPR repeat</keyword>
<dbReference type="PANTHER" id="PTHR12558">
    <property type="entry name" value="CELL DIVISION CYCLE 16,23,27"/>
    <property type="match status" value="1"/>
</dbReference>
<dbReference type="InterPro" id="IPR003921">
    <property type="entry name" value="Cell_synth_C"/>
</dbReference>